<dbReference type="EMBL" id="JFZT01000019">
    <property type="protein sequence ID" value="EZQ10811.1"/>
    <property type="molecule type" value="Genomic_DNA"/>
</dbReference>
<dbReference type="Proteomes" id="UP000024332">
    <property type="component" value="Unassembled WGS sequence"/>
</dbReference>
<feature type="binding site" evidence="5">
    <location>
        <position position="51"/>
    </location>
    <ligand>
        <name>ATP</name>
        <dbReference type="ChEBI" id="CHEBI:30616"/>
    </ligand>
</feature>
<dbReference type="AlphaFoldDB" id="A0A031LSL1"/>
<dbReference type="NCBIfam" id="NF010324">
    <property type="entry name" value="PRK13761.1"/>
    <property type="match status" value="1"/>
</dbReference>
<comment type="pathway">
    <text evidence="5">Cofactor biosynthesis; coenzyme A biosynthesis.</text>
</comment>
<dbReference type="GO" id="GO:0016881">
    <property type="term" value="F:acid-amino acid ligase activity"/>
    <property type="evidence" value="ECO:0007669"/>
    <property type="project" value="UniProtKB-UniRule"/>
</dbReference>
<evidence type="ECO:0000313" key="6">
    <source>
        <dbReference type="EMBL" id="EZQ10811.1"/>
    </source>
</evidence>
<evidence type="ECO:0000256" key="3">
    <source>
        <dbReference type="ARBA" id="ARBA00022840"/>
    </source>
</evidence>
<evidence type="ECO:0000256" key="5">
    <source>
        <dbReference type="HAMAP-Rule" id="MF_02224"/>
    </source>
</evidence>
<dbReference type="NCBIfam" id="NF041123">
    <property type="entry name" value="phpantohe_syn_Arch"/>
    <property type="match status" value="1"/>
</dbReference>
<sequence length="272" mass="30252">MDSPQSSENWGSSGIIPANHPRRESLLIREKLVEALRENILTEHGLIAHGRGECFDYLIGETTTPFAKRSIEISASLLLLAKKPVISVNGNMAALVPEELVKLANEIPAKLEVNLFYRNEKRLKSIKEKLQRAGATEVLGVEDEQVTIPELFSERRRVSKEGIFSSDVVLLALEDGDRTEALVKMGKKVISIDLNPLSRTSIFSTVTIVDNVTRAIPLLLSKVKEMKTWDRESLVNLSKNFNNRENIAIALSYISERITALSADFKGKGKSI</sequence>
<evidence type="ECO:0000256" key="2">
    <source>
        <dbReference type="ARBA" id="ARBA00022741"/>
    </source>
</evidence>
<dbReference type="GO" id="GO:0015937">
    <property type="term" value="P:coenzyme A biosynthetic process"/>
    <property type="evidence" value="ECO:0007669"/>
    <property type="project" value="UniProtKB-UniRule"/>
</dbReference>
<reference evidence="6 7" key="1">
    <citation type="submission" date="2014-03" db="EMBL/GenBank/DDBJ databases">
        <title>Draft genome sequence of the novel thermoacidophilic archaea Acidianus copahuensis ALE1 strain, isolated from Copahue volcanic area in Neuquen Argentina.</title>
        <authorList>
            <person name="Urbieta M.S."/>
            <person name="Rascovan N."/>
            <person name="Castro C."/>
            <person name="Revale S."/>
            <person name="Giaveno M.A."/>
            <person name="Vazquez M.P."/>
            <person name="Donati E.R."/>
        </authorList>
    </citation>
    <scope>NUCLEOTIDE SEQUENCE [LARGE SCALE GENOMIC DNA]</scope>
    <source>
        <strain evidence="6 7">ALE1</strain>
    </source>
</reference>
<evidence type="ECO:0000256" key="1">
    <source>
        <dbReference type="ARBA" id="ARBA00022598"/>
    </source>
</evidence>
<dbReference type="PANTHER" id="PTHR40695">
    <property type="entry name" value="4-PHOSPHOPANTOATE--BETA-ALANINE LIGASE"/>
    <property type="match status" value="1"/>
</dbReference>
<feature type="binding site" evidence="5">
    <location>
        <begin position="199"/>
        <end position="200"/>
    </location>
    <ligand>
        <name>ATP</name>
        <dbReference type="ChEBI" id="CHEBI:30616"/>
    </ligand>
</feature>
<keyword evidence="2 5" id="KW-0547">Nucleotide-binding</keyword>
<feature type="binding site" evidence="5">
    <location>
        <begin position="211"/>
        <end position="212"/>
    </location>
    <ligand>
        <name>ATP</name>
        <dbReference type="ChEBI" id="CHEBI:30616"/>
    </ligand>
</feature>
<keyword evidence="7" id="KW-1185">Reference proteome</keyword>
<comment type="caution">
    <text evidence="6">The sequence shown here is derived from an EMBL/GenBank/DDBJ whole genome shotgun (WGS) entry which is preliminary data.</text>
</comment>
<keyword evidence="4 5" id="KW-0173">Coenzyme A biosynthesis</keyword>
<comment type="similarity">
    <text evidence="5">Belongs to the archaeal phosphopantothenate synthetase family.</text>
</comment>
<dbReference type="InterPro" id="IPR002855">
    <property type="entry name" value="PPS/PS"/>
</dbReference>
<dbReference type="InterPro" id="IPR038138">
    <property type="entry name" value="PPS/PS_sf"/>
</dbReference>
<keyword evidence="1 5" id="KW-0436">Ligase</keyword>
<dbReference type="EC" id="6.3.2.36" evidence="5"/>
<proteinExistence type="inferred from homology"/>
<dbReference type="OrthoDB" id="10078at2157"/>
<accession>A0A031LSL1</accession>
<dbReference type="STRING" id="1160895.CM19_02970"/>
<dbReference type="Pfam" id="PF02006">
    <property type="entry name" value="PPS_PS"/>
    <property type="match status" value="1"/>
</dbReference>
<name>A0A031LSL1_9CREN</name>
<dbReference type="RefSeq" id="WP_048098913.1">
    <property type="nucleotide sequence ID" value="NZ_JFZT01000019.1"/>
</dbReference>
<keyword evidence="3 5" id="KW-0067">ATP-binding</keyword>
<protein>
    <recommendedName>
        <fullName evidence="5">4-phosphopantoate--beta-alanine ligase</fullName>
        <ecNumber evidence="5">6.3.2.36</ecNumber>
    </recommendedName>
    <alternativeName>
        <fullName evidence="5">Phosphopantothenate synthetase</fullName>
        <shortName evidence="5">PPS</shortName>
    </alternativeName>
</protein>
<dbReference type="GO" id="GO:0005524">
    <property type="term" value="F:ATP binding"/>
    <property type="evidence" value="ECO:0007669"/>
    <property type="project" value="UniProtKB-KW"/>
</dbReference>
<dbReference type="PANTHER" id="PTHR40695:SF1">
    <property type="entry name" value="4-PHOSPHOPANTOATE--BETA-ALANINE LIGASE"/>
    <property type="match status" value="1"/>
</dbReference>
<dbReference type="HAMAP" id="MF_02224">
    <property type="entry name" value="PPS"/>
    <property type="match status" value="1"/>
</dbReference>
<comment type="function">
    <text evidence="5">Catalyzes the condensation of (R)-4-phosphopantoate and beta-alanine to 4'-phosphopantothenate in the CoA biosynthesis pathway.</text>
</comment>
<dbReference type="PIRSF" id="PIRSF004853">
    <property type="entry name" value="UCP004853"/>
    <property type="match status" value="1"/>
</dbReference>
<gene>
    <name evidence="6" type="ORF">CM19_02970</name>
</gene>
<comment type="subunit">
    <text evidence="5">Homodimer.</text>
</comment>
<dbReference type="Gene3D" id="3.40.50.12640">
    <property type="entry name" value="Phosphopantoate/pantothenate synthetase"/>
    <property type="match status" value="1"/>
</dbReference>
<feature type="binding site" evidence="5">
    <location>
        <begin position="193"/>
        <end position="195"/>
    </location>
    <ligand>
        <name>ATP</name>
        <dbReference type="ChEBI" id="CHEBI:30616"/>
    </ligand>
</feature>
<evidence type="ECO:0000256" key="4">
    <source>
        <dbReference type="ARBA" id="ARBA00022993"/>
    </source>
</evidence>
<comment type="catalytic activity">
    <reaction evidence="5">
        <text>(R)-4-phosphopantoate + beta-alanine + ATP = (R)-4'-phosphopantothenate + AMP + diphosphate + H(+)</text>
        <dbReference type="Rhea" id="RHEA:27930"/>
        <dbReference type="ChEBI" id="CHEBI:10986"/>
        <dbReference type="ChEBI" id="CHEBI:15378"/>
        <dbReference type="ChEBI" id="CHEBI:30616"/>
        <dbReference type="ChEBI" id="CHEBI:33019"/>
        <dbReference type="ChEBI" id="CHEBI:57966"/>
        <dbReference type="ChEBI" id="CHEBI:61294"/>
        <dbReference type="ChEBI" id="CHEBI:456215"/>
        <dbReference type="EC" id="6.3.2.36"/>
    </reaction>
</comment>
<feature type="binding site" evidence="5">
    <location>
        <position position="29"/>
    </location>
    <ligand>
        <name>ATP</name>
        <dbReference type="ChEBI" id="CHEBI:30616"/>
    </ligand>
</feature>
<organism evidence="6 7">
    <name type="scientific">Candidatus Acidianus copahuensis</name>
    <dbReference type="NCBI Taxonomy" id="1160895"/>
    <lineage>
        <taxon>Archaea</taxon>
        <taxon>Thermoproteota</taxon>
        <taxon>Thermoprotei</taxon>
        <taxon>Sulfolobales</taxon>
        <taxon>Sulfolobaceae</taxon>
        <taxon>Acidianus</taxon>
    </lineage>
</organism>
<evidence type="ECO:0000313" key="7">
    <source>
        <dbReference type="Proteomes" id="UP000024332"/>
    </source>
</evidence>
<dbReference type="UniPathway" id="UPA00241"/>